<dbReference type="OrthoDB" id="37537at2759"/>
<comment type="caution">
    <text evidence="3">The sequence shown here is derived from an EMBL/GenBank/DDBJ whole genome shotgun (WGS) entry which is preliminary data.</text>
</comment>
<evidence type="ECO:0000256" key="1">
    <source>
        <dbReference type="ARBA" id="ARBA00023002"/>
    </source>
</evidence>
<evidence type="ECO:0000313" key="3">
    <source>
        <dbReference type="EMBL" id="CDO92474.1"/>
    </source>
</evidence>
<dbReference type="SUPFAM" id="SSF51430">
    <property type="entry name" value="NAD(P)-linked oxidoreductase"/>
    <property type="match status" value="1"/>
</dbReference>
<dbReference type="GO" id="GO:0005737">
    <property type="term" value="C:cytoplasm"/>
    <property type="evidence" value="ECO:0007669"/>
    <property type="project" value="TreeGrafter"/>
</dbReference>
<dbReference type="InterPro" id="IPR023210">
    <property type="entry name" value="NADP_OxRdtase_dom"/>
</dbReference>
<dbReference type="CDD" id="cd19077">
    <property type="entry name" value="AKR_AKR8A1-2"/>
    <property type="match status" value="1"/>
</dbReference>
<reference evidence="3 4" key="1">
    <citation type="submission" date="2014-03" db="EMBL/GenBank/DDBJ databases">
        <title>The genome of Kluyveromyces dobzhanskii.</title>
        <authorList>
            <person name="Nystedt B."/>
            <person name="Astrom S."/>
        </authorList>
    </citation>
    <scope>NUCLEOTIDE SEQUENCE [LARGE SCALE GENOMIC DNA]</scope>
    <source>
        <strain evidence="3 4">CBS 2104</strain>
    </source>
</reference>
<dbReference type="InterPro" id="IPR036812">
    <property type="entry name" value="NAD(P)_OxRdtase_dom_sf"/>
</dbReference>
<organism evidence="3 4">
    <name type="scientific">Kluyveromyces dobzhanskii CBS 2104</name>
    <dbReference type="NCBI Taxonomy" id="1427455"/>
    <lineage>
        <taxon>Eukaryota</taxon>
        <taxon>Fungi</taxon>
        <taxon>Dikarya</taxon>
        <taxon>Ascomycota</taxon>
        <taxon>Saccharomycotina</taxon>
        <taxon>Saccharomycetes</taxon>
        <taxon>Saccharomycetales</taxon>
        <taxon>Saccharomycetaceae</taxon>
        <taxon>Kluyveromyces</taxon>
    </lineage>
</organism>
<dbReference type="Proteomes" id="UP000031516">
    <property type="component" value="Unassembled WGS sequence"/>
</dbReference>
<dbReference type="PANTHER" id="PTHR43625:SF78">
    <property type="entry name" value="PYRIDOXAL REDUCTASE-RELATED"/>
    <property type="match status" value="1"/>
</dbReference>
<dbReference type="EMBL" id="CCBQ010000014">
    <property type="protein sequence ID" value="CDO92474.1"/>
    <property type="molecule type" value="Genomic_DNA"/>
</dbReference>
<gene>
    <name evidence="3" type="ORF">KLDO_g795</name>
</gene>
<protein>
    <submittedName>
        <fullName evidence="3">WGS project CCBQ000000000 data, contig 00053</fullName>
    </submittedName>
</protein>
<sequence>MPSPSEYRSLLKNSVALGYGLMSFTWRAEPVAPEIAFKTFKKVIEFAGDKKALFNVGEFYGPHLSNYKLLQSYFDKNPEDREKVIISAKGAFSGETFQPTGDAKSVAASIENALGVFDGYLDIFEPARLDLELIKKTGESVFPRETFDAIVEYVKKGKVGGISLSEVTAEQIRAIHKEYGQYLSCVEVELSLFSPDILTNGVVDTCNELGLPIVAYSPLGRGLLTGALAKSSDIPKGDFRNQLKRFQDDAMKQNLILINFLQEEIIDKRSDSANLPQIAIAWVRSLNKNLSNITITPIPAGTTVDKVSVNFDFVELSDEETTKINDFLKSFKTAGGRYEAAE</sequence>
<evidence type="ECO:0000259" key="2">
    <source>
        <dbReference type="Pfam" id="PF00248"/>
    </source>
</evidence>
<feature type="domain" description="NADP-dependent oxidoreductase" evidence="2">
    <location>
        <begin position="17"/>
        <end position="327"/>
    </location>
</feature>
<evidence type="ECO:0000313" key="4">
    <source>
        <dbReference type="Proteomes" id="UP000031516"/>
    </source>
</evidence>
<dbReference type="InterPro" id="IPR050791">
    <property type="entry name" value="Aldo-Keto_reductase"/>
</dbReference>
<keyword evidence="1" id="KW-0560">Oxidoreductase</keyword>
<dbReference type="Pfam" id="PF00248">
    <property type="entry name" value="Aldo_ket_red"/>
    <property type="match status" value="1"/>
</dbReference>
<dbReference type="Gene3D" id="3.20.20.100">
    <property type="entry name" value="NADP-dependent oxidoreductase domain"/>
    <property type="match status" value="1"/>
</dbReference>
<accession>A0A0A8L2P0</accession>
<dbReference type="AlphaFoldDB" id="A0A0A8L2P0"/>
<proteinExistence type="predicted"/>
<dbReference type="PANTHER" id="PTHR43625">
    <property type="entry name" value="AFLATOXIN B1 ALDEHYDE REDUCTASE"/>
    <property type="match status" value="1"/>
</dbReference>
<keyword evidence="4" id="KW-1185">Reference proteome</keyword>
<name>A0A0A8L2P0_9SACH</name>
<dbReference type="GO" id="GO:0016491">
    <property type="term" value="F:oxidoreductase activity"/>
    <property type="evidence" value="ECO:0007669"/>
    <property type="project" value="UniProtKB-KW"/>
</dbReference>